<keyword evidence="1" id="KW-0812">Transmembrane</keyword>
<evidence type="ECO:0008006" key="4">
    <source>
        <dbReference type="Google" id="ProtNLM"/>
    </source>
</evidence>
<dbReference type="Pfam" id="PF17555">
    <property type="entry name" value="TssN"/>
    <property type="match status" value="1"/>
</dbReference>
<evidence type="ECO:0000256" key="1">
    <source>
        <dbReference type="SAM" id="Phobius"/>
    </source>
</evidence>
<feature type="transmembrane region" description="Helical" evidence="1">
    <location>
        <begin position="40"/>
        <end position="60"/>
    </location>
</feature>
<keyword evidence="1" id="KW-0472">Membrane</keyword>
<keyword evidence="3" id="KW-1185">Reference proteome</keyword>
<feature type="transmembrane region" description="Helical" evidence="1">
    <location>
        <begin position="72"/>
        <end position="92"/>
    </location>
</feature>
<dbReference type="Proteomes" id="UP000240978">
    <property type="component" value="Unassembled WGS sequence"/>
</dbReference>
<dbReference type="AlphaFoldDB" id="A0A2P8GA60"/>
<evidence type="ECO:0000313" key="3">
    <source>
        <dbReference type="Proteomes" id="UP000240978"/>
    </source>
</evidence>
<protein>
    <recommendedName>
        <fullName evidence="4">TssN family type VI secretion system protein</fullName>
    </recommendedName>
</protein>
<feature type="transmembrane region" description="Helical" evidence="1">
    <location>
        <begin position="129"/>
        <end position="147"/>
    </location>
</feature>
<keyword evidence="1" id="KW-1133">Transmembrane helix</keyword>
<reference evidence="2 3" key="1">
    <citation type="submission" date="2018-03" db="EMBL/GenBank/DDBJ databases">
        <title>Genomic Encyclopedia of Archaeal and Bacterial Type Strains, Phase II (KMG-II): from individual species to whole genera.</title>
        <authorList>
            <person name="Goeker M."/>
        </authorList>
    </citation>
    <scope>NUCLEOTIDE SEQUENCE [LARGE SCALE GENOMIC DNA]</scope>
    <source>
        <strain evidence="2 3">DSM 18107</strain>
    </source>
</reference>
<accession>A0A2P8GA60</accession>
<gene>
    <name evidence="2" type="ORF">CLV42_105146</name>
</gene>
<dbReference type="OrthoDB" id="1024052at2"/>
<comment type="caution">
    <text evidence="2">The sequence shown here is derived from an EMBL/GenBank/DDBJ whole genome shotgun (WGS) entry which is preliminary data.</text>
</comment>
<dbReference type="EMBL" id="PYGK01000005">
    <property type="protein sequence ID" value="PSL30785.1"/>
    <property type="molecule type" value="Genomic_DNA"/>
</dbReference>
<dbReference type="InterPro" id="IPR035177">
    <property type="entry name" value="TssN"/>
</dbReference>
<organism evidence="2 3">
    <name type="scientific">Chitinophaga ginsengisoli</name>
    <dbReference type="NCBI Taxonomy" id="363837"/>
    <lineage>
        <taxon>Bacteria</taxon>
        <taxon>Pseudomonadati</taxon>
        <taxon>Bacteroidota</taxon>
        <taxon>Chitinophagia</taxon>
        <taxon>Chitinophagales</taxon>
        <taxon>Chitinophagaceae</taxon>
        <taxon>Chitinophaga</taxon>
    </lineage>
</organism>
<feature type="transmembrane region" description="Helical" evidence="1">
    <location>
        <begin position="6"/>
        <end position="28"/>
    </location>
</feature>
<feature type="transmembrane region" description="Helical" evidence="1">
    <location>
        <begin position="104"/>
        <end position="123"/>
    </location>
</feature>
<name>A0A2P8GA60_9BACT</name>
<proteinExistence type="predicted"/>
<sequence>MILKAKIYLVLAAILAIGSLIVGLLSRYIKNFTLYKKKALWYLFLLTLVFAVISSIPFLFTHQNLVSQYLFYQVWFLGLGIAHCHIMYTRFWANERTLGSELSFILAICLFGAVGFMLVQFLFTKGDFLYYPMLTCFLAFALPTFVYKTFEKMMAIPAKVHKWWQYPAYHEQPEVNEDDMRDLIVIGFELEKNSRDIDRTYFRARTPIKMDLGDLFYHFVNDYNDRYPNTPIDVMDPNGQPYGWVFHLKSRWLGIAKTLDPEKPVFMNGMQENSVIICNRIVLNSRNN</sequence>
<dbReference type="RefSeq" id="WP_106602635.1">
    <property type="nucleotide sequence ID" value="NZ_PYGK01000005.1"/>
</dbReference>
<evidence type="ECO:0000313" key="2">
    <source>
        <dbReference type="EMBL" id="PSL30785.1"/>
    </source>
</evidence>